<sequence length="273" mass="32054">MRDWLQRIAALWDRPWNIGTLIGEKYRLERLLGAGSYGFAYAATDCISSQQVVIKQLRRSKQLQEAGRKSFQYEQNILRQLSHPSIPRFREAFVWQDSSCFVMDYIQGKTFEDLIFSEQAVFPEADAFLVVERILQIVRYIHAQGIVHRDLRIPNIILSGGELYIIDFGLARPAGDWEEREASFSGTKRYMRETQYRSDFYALGHFLLFLLYSGYEPKKREQPWYEELALSAAARHSIRRMLQMEAPYEHADEILADVQMIVKGREKACFKRY</sequence>
<evidence type="ECO:0000313" key="12">
    <source>
        <dbReference type="Proteomes" id="UP001156102"/>
    </source>
</evidence>
<evidence type="ECO:0000256" key="5">
    <source>
        <dbReference type="ARBA" id="ARBA00022777"/>
    </source>
</evidence>
<feature type="domain" description="Protein kinase" evidence="10">
    <location>
        <begin position="26"/>
        <end position="273"/>
    </location>
</feature>
<accession>A0AA41XAW7</accession>
<dbReference type="GO" id="GO:0005524">
    <property type="term" value="F:ATP binding"/>
    <property type="evidence" value="ECO:0007669"/>
    <property type="project" value="UniProtKB-UniRule"/>
</dbReference>
<organism evidence="11 12">
    <name type="scientific">Ectobacillus ponti</name>
    <dbReference type="NCBI Taxonomy" id="2961894"/>
    <lineage>
        <taxon>Bacteria</taxon>
        <taxon>Bacillati</taxon>
        <taxon>Bacillota</taxon>
        <taxon>Bacilli</taxon>
        <taxon>Bacillales</taxon>
        <taxon>Bacillaceae</taxon>
        <taxon>Ectobacillus</taxon>
    </lineage>
</organism>
<dbReference type="GO" id="GO:0004674">
    <property type="term" value="F:protein serine/threonine kinase activity"/>
    <property type="evidence" value="ECO:0007669"/>
    <property type="project" value="UniProtKB-KW"/>
</dbReference>
<keyword evidence="4 9" id="KW-0547">Nucleotide-binding</keyword>
<evidence type="ECO:0000256" key="8">
    <source>
        <dbReference type="ARBA" id="ARBA00048679"/>
    </source>
</evidence>
<evidence type="ECO:0000256" key="7">
    <source>
        <dbReference type="ARBA" id="ARBA00047899"/>
    </source>
</evidence>
<evidence type="ECO:0000256" key="4">
    <source>
        <dbReference type="ARBA" id="ARBA00022741"/>
    </source>
</evidence>
<comment type="catalytic activity">
    <reaction evidence="8">
        <text>L-seryl-[protein] + ATP = O-phospho-L-seryl-[protein] + ADP + H(+)</text>
        <dbReference type="Rhea" id="RHEA:17989"/>
        <dbReference type="Rhea" id="RHEA-COMP:9863"/>
        <dbReference type="Rhea" id="RHEA-COMP:11604"/>
        <dbReference type="ChEBI" id="CHEBI:15378"/>
        <dbReference type="ChEBI" id="CHEBI:29999"/>
        <dbReference type="ChEBI" id="CHEBI:30616"/>
        <dbReference type="ChEBI" id="CHEBI:83421"/>
        <dbReference type="ChEBI" id="CHEBI:456216"/>
        <dbReference type="EC" id="2.7.11.1"/>
    </reaction>
</comment>
<dbReference type="InterPro" id="IPR020635">
    <property type="entry name" value="Tyr_kinase_cat_dom"/>
</dbReference>
<evidence type="ECO:0000256" key="3">
    <source>
        <dbReference type="ARBA" id="ARBA00022679"/>
    </source>
</evidence>
<keyword evidence="5 11" id="KW-0418">Kinase</keyword>
<evidence type="ECO:0000256" key="2">
    <source>
        <dbReference type="ARBA" id="ARBA00022527"/>
    </source>
</evidence>
<dbReference type="Pfam" id="PF00069">
    <property type="entry name" value="Pkinase"/>
    <property type="match status" value="1"/>
</dbReference>
<dbReference type="InterPro" id="IPR000719">
    <property type="entry name" value="Prot_kinase_dom"/>
</dbReference>
<dbReference type="AlphaFoldDB" id="A0AA41XAW7"/>
<dbReference type="PROSITE" id="PS00107">
    <property type="entry name" value="PROTEIN_KINASE_ATP"/>
    <property type="match status" value="1"/>
</dbReference>
<evidence type="ECO:0000256" key="9">
    <source>
        <dbReference type="PROSITE-ProRule" id="PRU10141"/>
    </source>
</evidence>
<keyword evidence="2 11" id="KW-0723">Serine/threonine-protein kinase</keyword>
<dbReference type="InterPro" id="IPR011009">
    <property type="entry name" value="Kinase-like_dom_sf"/>
</dbReference>
<dbReference type="Gene3D" id="1.10.510.10">
    <property type="entry name" value="Transferase(Phosphotransferase) domain 1"/>
    <property type="match status" value="1"/>
</dbReference>
<dbReference type="SUPFAM" id="SSF56112">
    <property type="entry name" value="Protein kinase-like (PK-like)"/>
    <property type="match status" value="1"/>
</dbReference>
<name>A0AA41XAW7_9BACI</name>
<protein>
    <recommendedName>
        <fullName evidence="1">non-specific serine/threonine protein kinase</fullName>
        <ecNumber evidence="1">2.7.11.1</ecNumber>
    </recommendedName>
</protein>
<dbReference type="InterPro" id="IPR017441">
    <property type="entry name" value="Protein_kinase_ATP_BS"/>
</dbReference>
<keyword evidence="3" id="KW-0808">Transferase</keyword>
<dbReference type="CDD" id="cd14014">
    <property type="entry name" value="STKc_PknB_like"/>
    <property type="match status" value="1"/>
</dbReference>
<evidence type="ECO:0000313" key="11">
    <source>
        <dbReference type="EMBL" id="MCP8970338.1"/>
    </source>
</evidence>
<dbReference type="PANTHER" id="PTHR24363:SF0">
    <property type="entry name" value="SERINE_THREONINE KINASE LIKE DOMAIN CONTAINING 1"/>
    <property type="match status" value="1"/>
</dbReference>
<dbReference type="Proteomes" id="UP001156102">
    <property type="component" value="Unassembled WGS sequence"/>
</dbReference>
<comment type="caution">
    <text evidence="11">The sequence shown here is derived from an EMBL/GenBank/DDBJ whole genome shotgun (WGS) entry which is preliminary data.</text>
</comment>
<evidence type="ECO:0000259" key="10">
    <source>
        <dbReference type="PROSITE" id="PS50011"/>
    </source>
</evidence>
<dbReference type="SMART" id="SM00219">
    <property type="entry name" value="TyrKc"/>
    <property type="match status" value="1"/>
</dbReference>
<dbReference type="PROSITE" id="PS50011">
    <property type="entry name" value="PROTEIN_KINASE_DOM"/>
    <property type="match status" value="1"/>
</dbReference>
<evidence type="ECO:0000256" key="1">
    <source>
        <dbReference type="ARBA" id="ARBA00012513"/>
    </source>
</evidence>
<dbReference type="EMBL" id="JANCLT010000011">
    <property type="protein sequence ID" value="MCP8970338.1"/>
    <property type="molecule type" value="Genomic_DNA"/>
</dbReference>
<dbReference type="GO" id="GO:0004713">
    <property type="term" value="F:protein tyrosine kinase activity"/>
    <property type="evidence" value="ECO:0007669"/>
    <property type="project" value="InterPro"/>
</dbReference>
<dbReference type="EC" id="2.7.11.1" evidence="1"/>
<proteinExistence type="predicted"/>
<comment type="catalytic activity">
    <reaction evidence="7">
        <text>L-threonyl-[protein] + ATP = O-phospho-L-threonyl-[protein] + ADP + H(+)</text>
        <dbReference type="Rhea" id="RHEA:46608"/>
        <dbReference type="Rhea" id="RHEA-COMP:11060"/>
        <dbReference type="Rhea" id="RHEA-COMP:11605"/>
        <dbReference type="ChEBI" id="CHEBI:15378"/>
        <dbReference type="ChEBI" id="CHEBI:30013"/>
        <dbReference type="ChEBI" id="CHEBI:30616"/>
        <dbReference type="ChEBI" id="CHEBI:61977"/>
        <dbReference type="ChEBI" id="CHEBI:456216"/>
        <dbReference type="EC" id="2.7.11.1"/>
    </reaction>
</comment>
<evidence type="ECO:0000256" key="6">
    <source>
        <dbReference type="ARBA" id="ARBA00022840"/>
    </source>
</evidence>
<feature type="binding site" evidence="9">
    <location>
        <position position="55"/>
    </location>
    <ligand>
        <name>ATP</name>
        <dbReference type="ChEBI" id="CHEBI:30616"/>
    </ligand>
</feature>
<gene>
    <name evidence="11" type="ORF">NK662_17595</name>
</gene>
<dbReference type="PANTHER" id="PTHR24363">
    <property type="entry name" value="SERINE/THREONINE PROTEIN KINASE"/>
    <property type="match status" value="1"/>
</dbReference>
<dbReference type="RefSeq" id="WP_254760259.1">
    <property type="nucleotide sequence ID" value="NZ_JANCLT010000011.1"/>
</dbReference>
<keyword evidence="12" id="KW-1185">Reference proteome</keyword>
<keyword evidence="6 9" id="KW-0067">ATP-binding</keyword>
<reference evidence="11" key="1">
    <citation type="submission" date="2022-07" db="EMBL/GenBank/DDBJ databases">
        <authorList>
            <person name="Li W.-J."/>
            <person name="Deng Q.-Q."/>
        </authorList>
    </citation>
    <scope>NUCLEOTIDE SEQUENCE</scope>
    <source>
        <strain evidence="11">SYSU M60031</strain>
    </source>
</reference>